<feature type="non-terminal residue" evidence="1">
    <location>
        <position position="1"/>
    </location>
</feature>
<name>E4YUA3_OIKDI</name>
<dbReference type="EMBL" id="FN655407">
    <property type="protein sequence ID" value="CBY39042.1"/>
    <property type="molecule type" value="Genomic_DNA"/>
</dbReference>
<organism evidence="1">
    <name type="scientific">Oikopleura dioica</name>
    <name type="common">Tunicate</name>
    <dbReference type="NCBI Taxonomy" id="34765"/>
    <lineage>
        <taxon>Eukaryota</taxon>
        <taxon>Metazoa</taxon>
        <taxon>Chordata</taxon>
        <taxon>Tunicata</taxon>
        <taxon>Appendicularia</taxon>
        <taxon>Copelata</taxon>
        <taxon>Oikopleuridae</taxon>
        <taxon>Oikopleura</taxon>
    </lineage>
</organism>
<evidence type="ECO:0000313" key="1">
    <source>
        <dbReference type="EMBL" id="CBY39042.1"/>
    </source>
</evidence>
<sequence>ETYISTNTLYAIKSSDETGLTVSAGYSETSGDNAKKCMMSFASDIKPENQETWRRNARMSIKNSCFHDPTIEAIFGSNSGFKFYAAENNSRLTSYLELARKGEEENDLQRITTGLLVDPKKSTTAMQFSLDISEDISKKFKLEGRKFEDTGSVVIKISEVRDPENQVLGEISYFVKTDEYDFTIEISKNAVLDYFTQNDDLTDLKYYQKIKAVYQPSSQYFIAEIQDQRLLKRQNSTDQFVNNSTLTIPNGLKPNENGDVAILTNSYDETVDEMIYVLSMDKKQKRISLDKRDESFNILSISIAPYDVLNEEIWIAPMYDIDNINGKNVIAVDVSHPASNKPNKLRLSGGGLVNYVEDLMGLDISDNHKPGVLLVLSIEEIIPEFLLTKSNGLFHTHIKMNDDYSDSAFLTFQNIDDTTSVEAKIEAHKAIDPRTVDLFLTIGDSSELIFGYNGEYEIDADWGVDITRSEGDSIRSIELKLNPFLEINHEQKEEPMIDLKMNLEIEPEYKTATLNEFLMLIDNDVFYEFEVTHANFRMNNEHMELVAEMFHNIDFLHYQMAILPHTRIDAAADFPAHEPFKAFVMLQGAEGKHEQIYLVHDIDLKCDYKFGGLQDFYGTGSLKTTSPILPEEISFNILADLDDGSRIEVGYNMTGGTEEKNRALHGARFGQLEFSYSNDGELKTLLDLAEGSARVDGQVTLNVDSGFKEISLDFKVFDETFELLLNTSDSFLSSEVYISRAEEEIVRISYDFENSHKEGIVLNILEIKNKIIVNEDWENSRLIWVLETKGDHHNFKNSGLFVKRPNYKLTTSTFLSGFGLEDEHKLTLFADLLEEHDSSSEEKYTLAMVGQYNEHMAQLTPMMAIRYKTYNQYGNVYKDGAPIGGSMGLKWSMPTCKAFHSFSTEASVDIDGRVGGGLEVQVNENEPIKLDVRYVGLEKGATFGFESKLVGIMQHVDDRIIKEWMLARSSVDVLVSLDWSLHTYSLTVTPDGQKYHFRGSYERDGVTIYFTQPNQIENIPTWGSIHCEGGSDSDDECHFSCNAKALVNDITRELNTKFSSLVTENAIYNVTSNVDEFHVLYRDEIHGKELWSLRRETKSDGFFSVISFHENEKVTDVTRELFNANGSRIYDSNIRLIIEGDRADDGALEFKFGLKIGKHDYTVNVRHFAERKERPGVLVFGSESYLNLAGSKILIQGTFVELYKDYGQTGIRFTVNECLARFIKKYIIGEKKIIDEARFYLFENFGDFAVKIDQITKVPQDVVKNFSENMNPMRVFTETFNEYTELVKYEMGVDISDEIEKILEKFFYIGDAEIFMAIPINIPDQMPEDFDLAAAIRASAPVQIAGNLADVDFWVDIWFHIRAFIAKERAPFSGRAWIVENKYVRTFDGGDGIVNGDVFIQDNLRNEKMSIEQYTIYDFSVMDDVVCVRDDCQPQMSHKVIEINLPWTMFGNIEGSFGTMSREIADDFLHIEKRNTSSVEACPVESLRPRNARRALRPCLPIVDIEPFRKMLLEEDCNTISSCSIMDYYVRRCAAEGILIKRPRCE</sequence>
<accession>E4YUA3</accession>
<protein>
    <submittedName>
        <fullName evidence="1">Uncharacterized protein</fullName>
    </submittedName>
</protein>
<dbReference type="Proteomes" id="UP000011014">
    <property type="component" value="Unassembled WGS sequence"/>
</dbReference>
<proteinExistence type="predicted"/>
<reference evidence="1" key="1">
    <citation type="journal article" date="2010" name="Science">
        <title>Plasticity of animal genome architecture unmasked by rapid evolution of a pelagic tunicate.</title>
        <authorList>
            <person name="Denoeud F."/>
            <person name="Henriet S."/>
            <person name="Mungpakdee S."/>
            <person name="Aury J.M."/>
            <person name="Da Silva C."/>
            <person name="Brinkmann H."/>
            <person name="Mikhaleva J."/>
            <person name="Olsen L.C."/>
            <person name="Jubin C."/>
            <person name="Canestro C."/>
            <person name="Bouquet J.M."/>
            <person name="Danks G."/>
            <person name="Poulain J."/>
            <person name="Campsteijn C."/>
            <person name="Adamski M."/>
            <person name="Cross I."/>
            <person name="Yadetie F."/>
            <person name="Muffato M."/>
            <person name="Louis A."/>
            <person name="Butcher S."/>
            <person name="Tsagkogeorga G."/>
            <person name="Konrad A."/>
            <person name="Singh S."/>
            <person name="Jensen M.F."/>
            <person name="Cong E.H."/>
            <person name="Eikeseth-Otteraa H."/>
            <person name="Noel B."/>
            <person name="Anthouard V."/>
            <person name="Porcel B.M."/>
            <person name="Kachouri-Lafond R."/>
            <person name="Nishino A."/>
            <person name="Ugolini M."/>
            <person name="Chourrout P."/>
            <person name="Nishida H."/>
            <person name="Aasland R."/>
            <person name="Huzurbazar S."/>
            <person name="Westhof E."/>
            <person name="Delsuc F."/>
            <person name="Lehrach H."/>
            <person name="Reinhardt R."/>
            <person name="Weissenbach J."/>
            <person name="Roy S.W."/>
            <person name="Artiguenave F."/>
            <person name="Postlethwait J.H."/>
            <person name="Manak J.R."/>
            <person name="Thompson E.M."/>
            <person name="Jaillon O."/>
            <person name="Du Pasquier L."/>
            <person name="Boudinot P."/>
            <person name="Liberles D.A."/>
            <person name="Volff J.N."/>
            <person name="Philippe H."/>
            <person name="Lenhard B."/>
            <person name="Roest Crollius H."/>
            <person name="Wincker P."/>
            <person name="Chourrout D."/>
        </authorList>
    </citation>
    <scope>NUCLEOTIDE SEQUENCE [LARGE SCALE GENOMIC DNA]</scope>
</reference>
<gene>
    <name evidence="1" type="ORF">GSOID_T00019585001</name>
</gene>